<evidence type="ECO:0000256" key="4">
    <source>
        <dbReference type="ARBA" id="ARBA00023134"/>
    </source>
</evidence>
<dbReference type="SUPFAM" id="SSF52540">
    <property type="entry name" value="P-loop containing nucleoside triphosphate hydrolases"/>
    <property type="match status" value="1"/>
</dbReference>
<evidence type="ECO:0000256" key="1">
    <source>
        <dbReference type="ARBA" id="ARBA00005429"/>
    </source>
</evidence>
<comment type="similarity">
    <text evidence="1">Belongs to the TRAFAC class dynamin-like GTPase superfamily. IRG family.</text>
</comment>
<keyword evidence="2" id="KW-0547">Nucleotide-binding</keyword>
<dbReference type="AlphaFoldDB" id="A0A9N9C955"/>
<feature type="transmembrane region" description="Helical" evidence="6">
    <location>
        <begin position="50"/>
        <end position="71"/>
    </location>
</feature>
<dbReference type="OrthoDB" id="422720at2759"/>
<keyword evidence="6" id="KW-0812">Transmembrane</keyword>
<dbReference type="EMBL" id="CAJVPJ010001500">
    <property type="protein sequence ID" value="CAG8593561.1"/>
    <property type="molecule type" value="Genomic_DNA"/>
</dbReference>
<comment type="caution">
    <text evidence="8">The sequence shown here is derived from an EMBL/GenBank/DDBJ whole genome shotgun (WGS) entry which is preliminary data.</text>
</comment>
<keyword evidence="5" id="KW-0175">Coiled coil</keyword>
<feature type="coiled-coil region" evidence="5">
    <location>
        <begin position="90"/>
        <end position="164"/>
    </location>
</feature>
<dbReference type="Proteomes" id="UP000789572">
    <property type="component" value="Unassembled WGS sequence"/>
</dbReference>
<dbReference type="PANTHER" id="PTHR32341">
    <property type="entry name" value="INTERFERON-INDUCIBLE GTPASE"/>
    <property type="match status" value="1"/>
</dbReference>
<dbReference type="PROSITE" id="PS51716">
    <property type="entry name" value="G_IRG"/>
    <property type="match status" value="1"/>
</dbReference>
<dbReference type="GO" id="GO:0016020">
    <property type="term" value="C:membrane"/>
    <property type="evidence" value="ECO:0007669"/>
    <property type="project" value="InterPro"/>
</dbReference>
<name>A0A9N9C955_9GLOM</name>
<keyword evidence="3" id="KW-0378">Hydrolase</keyword>
<protein>
    <submittedName>
        <fullName evidence="8">6079_t:CDS:1</fullName>
    </submittedName>
</protein>
<dbReference type="Pfam" id="PF05049">
    <property type="entry name" value="IIGP"/>
    <property type="match status" value="1"/>
</dbReference>
<evidence type="ECO:0000256" key="6">
    <source>
        <dbReference type="SAM" id="Phobius"/>
    </source>
</evidence>
<keyword evidence="9" id="KW-1185">Reference proteome</keyword>
<keyword evidence="4" id="KW-0342">GTP-binding</keyword>
<evidence type="ECO:0000313" key="8">
    <source>
        <dbReference type="EMBL" id="CAG8593561.1"/>
    </source>
</evidence>
<dbReference type="Gene3D" id="3.40.50.300">
    <property type="entry name" value="P-loop containing nucleotide triphosphate hydrolases"/>
    <property type="match status" value="1"/>
</dbReference>
<evidence type="ECO:0000256" key="3">
    <source>
        <dbReference type="ARBA" id="ARBA00022801"/>
    </source>
</evidence>
<keyword evidence="6" id="KW-1133">Transmembrane helix</keyword>
<organism evidence="8 9">
    <name type="scientific">Paraglomus occultum</name>
    <dbReference type="NCBI Taxonomy" id="144539"/>
    <lineage>
        <taxon>Eukaryota</taxon>
        <taxon>Fungi</taxon>
        <taxon>Fungi incertae sedis</taxon>
        <taxon>Mucoromycota</taxon>
        <taxon>Glomeromycotina</taxon>
        <taxon>Glomeromycetes</taxon>
        <taxon>Paraglomerales</taxon>
        <taxon>Paraglomeraceae</taxon>
        <taxon>Paraglomus</taxon>
    </lineage>
</organism>
<sequence length="440" mass="50524">MIDFSYEASYVKFWVHSHAVFLNDSHFLVRNVFIQPRLFLRFKVLMDTDILIGIGTAVGAVAVAIFTAAFAPRQRNRTVRTMEVMIDEKTGQKNAEIEDLKQKLKKVEKARTSEIKGLREELEKMKDARTAEIEALSERLKKTEEARAAEIESLRKELNMAKEQAAWIQSIPPEITPTKEQFEEAKSMLKDPDGHFYHFAVAGYTGTGKSSLINALRGCNDTDDDAAKVDIVEATVDVNRYPDGSSALNKFVWYDIPGAGTQTNKQWQYFNNKKLFIFDFIIICWKDRITEIDMQILNSCKTWNIPTFLVRTNSRTQIRNLMLSNKLTEKEAIEELKVKTRATVEKNLKDGNYNEPNKKVYIIDRHILGNIISSATQALNSIKDLEDFTELHSIEDFTKLLSIEDYRIIINEGNVRITVNAESEINLLRDLLKTAKDRRK</sequence>
<dbReference type="PANTHER" id="PTHR32341:SF10">
    <property type="entry name" value="INTERFERON-INDUCIBLE GTPASE 5"/>
    <property type="match status" value="1"/>
</dbReference>
<evidence type="ECO:0000313" key="9">
    <source>
        <dbReference type="Proteomes" id="UP000789572"/>
    </source>
</evidence>
<evidence type="ECO:0000259" key="7">
    <source>
        <dbReference type="PROSITE" id="PS51716"/>
    </source>
</evidence>
<dbReference type="GO" id="GO:0016787">
    <property type="term" value="F:hydrolase activity"/>
    <property type="evidence" value="ECO:0007669"/>
    <property type="project" value="UniProtKB-KW"/>
</dbReference>
<dbReference type="InterPro" id="IPR027417">
    <property type="entry name" value="P-loop_NTPase"/>
</dbReference>
<accession>A0A9N9C955</accession>
<proteinExistence type="inferred from homology"/>
<dbReference type="InterPro" id="IPR030385">
    <property type="entry name" value="G_IRG_dom"/>
</dbReference>
<dbReference type="GO" id="GO:0005525">
    <property type="term" value="F:GTP binding"/>
    <property type="evidence" value="ECO:0007669"/>
    <property type="project" value="UniProtKB-KW"/>
</dbReference>
<keyword evidence="6" id="KW-0472">Membrane</keyword>
<dbReference type="InterPro" id="IPR007743">
    <property type="entry name" value="Immunity-related_GTPase-like"/>
</dbReference>
<gene>
    <name evidence="8" type="ORF">POCULU_LOCUS7099</name>
</gene>
<evidence type="ECO:0000256" key="5">
    <source>
        <dbReference type="SAM" id="Coils"/>
    </source>
</evidence>
<dbReference type="InterPro" id="IPR051515">
    <property type="entry name" value="IRG"/>
</dbReference>
<reference evidence="8" key="1">
    <citation type="submission" date="2021-06" db="EMBL/GenBank/DDBJ databases">
        <authorList>
            <person name="Kallberg Y."/>
            <person name="Tangrot J."/>
            <person name="Rosling A."/>
        </authorList>
    </citation>
    <scope>NUCLEOTIDE SEQUENCE</scope>
    <source>
        <strain evidence="8">IA702</strain>
    </source>
</reference>
<feature type="domain" description="IRG-type G" evidence="7">
    <location>
        <begin position="195"/>
        <end position="387"/>
    </location>
</feature>
<evidence type="ECO:0000256" key="2">
    <source>
        <dbReference type="ARBA" id="ARBA00022741"/>
    </source>
</evidence>